<dbReference type="PANTHER" id="PTHR39673:SF5">
    <property type="entry name" value="TUNGSTEN-CONTAINING FORMYLMETHANOFURAN DEHYDROGENASE 2 SUBUNIT C"/>
    <property type="match status" value="1"/>
</dbReference>
<dbReference type="GO" id="GO:0015948">
    <property type="term" value="P:methanogenesis"/>
    <property type="evidence" value="ECO:0007669"/>
    <property type="project" value="InterPro"/>
</dbReference>
<dbReference type="EMBL" id="VTWH01000005">
    <property type="protein sequence ID" value="KAA0968624.1"/>
    <property type="molecule type" value="Genomic_DNA"/>
</dbReference>
<dbReference type="NCBIfam" id="TIGR03122">
    <property type="entry name" value="one_C_dehyd_C"/>
    <property type="match status" value="1"/>
</dbReference>
<dbReference type="AlphaFoldDB" id="A0A5B0DPD0"/>
<proteinExistence type="predicted"/>
<dbReference type="InterPro" id="IPR017550">
    <property type="entry name" value="Formylmethanofuran_DH_suC"/>
</dbReference>
<dbReference type="PANTHER" id="PTHR39673">
    <property type="entry name" value="TUNGSTEN FORMYLMETHANOFURAN DEHYDROGENASE, SUBUNIT C (FWDC)"/>
    <property type="match status" value="1"/>
</dbReference>
<dbReference type="GO" id="GO:0018493">
    <property type="term" value="F:formylmethanofuran dehydrogenase activity"/>
    <property type="evidence" value="ECO:0007669"/>
    <property type="project" value="InterPro"/>
</dbReference>
<gene>
    <name evidence="1" type="ORF">FPY71_17255</name>
</gene>
<dbReference type="InterPro" id="IPR036485">
    <property type="entry name" value="Glu_synth_asu_C_sf"/>
</dbReference>
<reference evidence="1 2" key="1">
    <citation type="submission" date="2019-08" db="EMBL/GenBank/DDBJ databases">
        <title>Aureimonas fodiniaquatilis sp. nov., isolated from a coal mine wastewater.</title>
        <authorList>
            <person name="Kim W."/>
        </authorList>
    </citation>
    <scope>NUCLEOTIDE SEQUENCE [LARGE SCALE GENOMIC DNA]</scope>
    <source>
        <strain evidence="1 2">CAU 1482</strain>
    </source>
</reference>
<dbReference type="OrthoDB" id="7302713at2"/>
<dbReference type="GO" id="GO:0046914">
    <property type="term" value="F:transition metal ion binding"/>
    <property type="evidence" value="ECO:0007669"/>
    <property type="project" value="InterPro"/>
</dbReference>
<dbReference type="Proteomes" id="UP000324738">
    <property type="component" value="Unassembled WGS sequence"/>
</dbReference>
<evidence type="ECO:0000313" key="1">
    <source>
        <dbReference type="EMBL" id="KAA0968624.1"/>
    </source>
</evidence>
<keyword evidence="2" id="KW-1185">Reference proteome</keyword>
<organism evidence="1 2">
    <name type="scientific">Aureimonas fodinaquatilis</name>
    <dbReference type="NCBI Taxonomy" id="2565783"/>
    <lineage>
        <taxon>Bacteria</taxon>
        <taxon>Pseudomonadati</taxon>
        <taxon>Pseudomonadota</taxon>
        <taxon>Alphaproteobacteria</taxon>
        <taxon>Hyphomicrobiales</taxon>
        <taxon>Aurantimonadaceae</taxon>
        <taxon>Aureimonas</taxon>
    </lineage>
</organism>
<dbReference type="Gene3D" id="2.160.20.60">
    <property type="entry name" value="Glutamate synthase, alpha subunit, C-terminal domain"/>
    <property type="match status" value="1"/>
</dbReference>
<dbReference type="SUPFAM" id="SSF69336">
    <property type="entry name" value="Alpha subunit of glutamate synthase, C-terminal domain"/>
    <property type="match status" value="1"/>
</dbReference>
<evidence type="ECO:0000313" key="2">
    <source>
        <dbReference type="Proteomes" id="UP000324738"/>
    </source>
</evidence>
<name>A0A5B0DPD0_9HYPH</name>
<comment type="caution">
    <text evidence="1">The sequence shown here is derived from an EMBL/GenBank/DDBJ whole genome shotgun (WGS) entry which is preliminary data.</text>
</comment>
<accession>A0A5B0DPD0</accession>
<protein>
    <submittedName>
        <fullName evidence="1">Formylmethanofuran dehydrogenase subunit C</fullName>
    </submittedName>
</protein>
<dbReference type="RefSeq" id="WP_149301572.1">
    <property type="nucleotide sequence ID" value="NZ_VTWH01000005.1"/>
</dbReference>
<sequence>MSRLTLTLRGEPPERLDLSHFVPQNLAGLSESEIAHLPVGTTRRKLLAGDVFAIAMGDCEAMLLAGGSSLYDRVGEGMAAGTLHVEGDVGQLAGRRMTGGHLHIHGNAGPFAGSGMSDGLITIGGDAGDNLGGPMAGEMAGMTGGEISVGGNAGQRAGDRLRRGVISIAGVAGDYAGARMIAGTLVLAHAPGVGTGQLMKRGTIIVTQMHLALTATFVDNGPGEFLFLPMLAKSISGAWQFPMRMRRFSGDMAVLGKGEVLLPVE</sequence>